<name>A0ABW3NW18_9FLAO</name>
<comment type="caution">
    <text evidence="1">The sequence shown here is derived from an EMBL/GenBank/DDBJ whole genome shotgun (WGS) entry which is preliminary data.</text>
</comment>
<accession>A0ABW3NW18</accession>
<gene>
    <name evidence="1" type="ORF">ACFQ3Q_11155</name>
</gene>
<protein>
    <submittedName>
        <fullName evidence="1">Magnesium chelatase</fullName>
    </submittedName>
</protein>
<evidence type="ECO:0000313" key="2">
    <source>
        <dbReference type="Proteomes" id="UP001597131"/>
    </source>
</evidence>
<organism evidence="1 2">
    <name type="scientific">Salegentibacter chungangensis</name>
    <dbReference type="NCBI Taxonomy" id="1335724"/>
    <lineage>
        <taxon>Bacteria</taxon>
        <taxon>Pseudomonadati</taxon>
        <taxon>Bacteroidota</taxon>
        <taxon>Flavobacteriia</taxon>
        <taxon>Flavobacteriales</taxon>
        <taxon>Flavobacteriaceae</taxon>
        <taxon>Salegentibacter</taxon>
    </lineage>
</organism>
<dbReference type="PANTHER" id="PTHR30267:SF2">
    <property type="entry name" value="PROTEIN PRKA"/>
    <property type="match status" value="1"/>
</dbReference>
<dbReference type="Proteomes" id="UP001597131">
    <property type="component" value="Unassembled WGS sequence"/>
</dbReference>
<dbReference type="PANTHER" id="PTHR30267">
    <property type="entry name" value="PROTEIN KINASE PRKA"/>
    <property type="match status" value="1"/>
</dbReference>
<keyword evidence="2" id="KW-1185">Reference proteome</keyword>
<sequence>MDVTKIKTLGALTEAGYESRSIKEELRQNLIERIKTNKPAFEGIHGYDYTVIPELERAILSKHNINLLGLRGQAKTRLARLMVNLLDEYIPVVEGSEINDDPFNPISRFAKDLIEVKGNDTPIAWVHREDRFFEKLATPDVTVADIIGDVDPIKAANLRLSYADDRVIHFGMIPRANRSIFVINELPDLQARIQVALFNILQEGDIQIRGFKLRLPLDMQFVFTANPEDYTNRGSIVTPLKDRIGSQILTHYPESIETAKHITQQEAKFDKRQAEIVHVPELAKDLLEQISFEARESEFIDEKSGVSARMSITGYENLLSTAERRSLRSGDEKTLLRFSDFMGVIPSITGKVELVYEGEQEGAPAVALNLIGQSVRSLFPHYFPKIEKLQKAEEKSPYDDLVEWFFEQSGFELPDDISDKEYKEKLNSVQPLNQLVDKYQPDLAEDDKYFLKEFLLWGLVEYKKLSKHRFSEGIQFKDLYGSYIGGL</sequence>
<reference evidence="2" key="1">
    <citation type="journal article" date="2019" name="Int. J. Syst. Evol. Microbiol.">
        <title>The Global Catalogue of Microorganisms (GCM) 10K type strain sequencing project: providing services to taxonomists for standard genome sequencing and annotation.</title>
        <authorList>
            <consortium name="The Broad Institute Genomics Platform"/>
            <consortium name="The Broad Institute Genome Sequencing Center for Infectious Disease"/>
            <person name="Wu L."/>
            <person name="Ma J."/>
        </authorList>
    </citation>
    <scope>NUCLEOTIDE SEQUENCE [LARGE SCALE GENOMIC DNA]</scope>
    <source>
        <strain evidence="2">CCUG 64793</strain>
    </source>
</reference>
<proteinExistence type="predicted"/>
<dbReference type="Gene3D" id="3.40.50.300">
    <property type="entry name" value="P-loop containing nucleotide triphosphate hydrolases"/>
    <property type="match status" value="1"/>
</dbReference>
<dbReference type="RefSeq" id="WP_380745830.1">
    <property type="nucleotide sequence ID" value="NZ_JBHTLI010000002.1"/>
</dbReference>
<dbReference type="SUPFAM" id="SSF52540">
    <property type="entry name" value="P-loop containing nucleoside triphosphate hydrolases"/>
    <property type="match status" value="1"/>
</dbReference>
<dbReference type="InterPro" id="IPR027417">
    <property type="entry name" value="P-loop_NTPase"/>
</dbReference>
<evidence type="ECO:0000313" key="1">
    <source>
        <dbReference type="EMBL" id="MFD1096309.1"/>
    </source>
</evidence>
<dbReference type="EMBL" id="JBHTLI010000002">
    <property type="protein sequence ID" value="MFD1096309.1"/>
    <property type="molecule type" value="Genomic_DNA"/>
</dbReference>